<dbReference type="Proteomes" id="UP000318815">
    <property type="component" value="Unassembled WGS sequence"/>
</dbReference>
<comment type="caution">
    <text evidence="2">The sequence shown here is derived from an EMBL/GenBank/DDBJ whole genome shotgun (WGS) entry which is preliminary data.</text>
</comment>
<dbReference type="InterPro" id="IPR025535">
    <property type="entry name" value="DUF4421"/>
</dbReference>
<protein>
    <submittedName>
        <fullName evidence="2">DUF4421 domain-containing protein</fullName>
    </submittedName>
</protein>
<evidence type="ECO:0000256" key="1">
    <source>
        <dbReference type="SAM" id="SignalP"/>
    </source>
</evidence>
<keyword evidence="3" id="KW-1185">Reference proteome</keyword>
<name>A0A5C6M064_9BACT</name>
<evidence type="ECO:0000313" key="2">
    <source>
        <dbReference type="EMBL" id="TWW01056.1"/>
    </source>
</evidence>
<sequence>MCNIIQNCQMMLRWLTLLPVCLLFCVAVSAQQKTSLFKKATRWLEAENDSNYIEEHTKDITFRVFGSRKYNNYDIVDNGIVDGSITDNGLVNSKNSKEVLYRPNTPFNVGVGVNYRFIAVNIAFNLPAINKDKGEYGKTKMLDLQTHIYTRKLVVDFYGQIYEGYYIANTRRLINSFGSNAGSNNVEMIRPDAKNVNLGLNVQYVFNAKRFSYRAAYLQNDYQKKSAGSFLVGGEVFGVRMKGDSGLIPSYIQKTGFFNGENFYRTRIFSGAANAGYAHTFVYKQHWFTTLSFSGSLGVNYTVMNRINQVDLKKAGIQFNNNIRVSLGYNSSRYFAGIHYVYLTTRSQSPVPDTYQTMGAGNFRISLARRFTLKKQLF</sequence>
<proteinExistence type="predicted"/>
<keyword evidence="1" id="KW-0732">Signal</keyword>
<reference evidence="2 3" key="1">
    <citation type="submission" date="2019-08" db="EMBL/GenBank/DDBJ databases">
        <title>Whole genome sequencing of chitin degrading bacteria Chitinophaga pinensis YS16.</title>
        <authorList>
            <person name="Singh R.P."/>
            <person name="Manchanda G."/>
            <person name="Maurya I.K."/>
            <person name="Joshi N.K."/>
            <person name="Srivastava A.K."/>
        </authorList>
    </citation>
    <scope>NUCLEOTIDE SEQUENCE [LARGE SCALE GENOMIC DNA]</scope>
    <source>
        <strain evidence="2 3">YS-16</strain>
    </source>
</reference>
<accession>A0A5C6M064</accession>
<dbReference type="Pfam" id="PF14391">
    <property type="entry name" value="DUF4421"/>
    <property type="match status" value="1"/>
</dbReference>
<organism evidence="2 3">
    <name type="scientific">Chitinophaga pinensis</name>
    <dbReference type="NCBI Taxonomy" id="79329"/>
    <lineage>
        <taxon>Bacteria</taxon>
        <taxon>Pseudomonadati</taxon>
        <taxon>Bacteroidota</taxon>
        <taxon>Chitinophagia</taxon>
        <taxon>Chitinophagales</taxon>
        <taxon>Chitinophagaceae</taxon>
        <taxon>Chitinophaga</taxon>
    </lineage>
</organism>
<dbReference type="OrthoDB" id="669053at2"/>
<dbReference type="AlphaFoldDB" id="A0A5C6M064"/>
<gene>
    <name evidence="2" type="ORF">FEF09_08810</name>
</gene>
<evidence type="ECO:0000313" key="3">
    <source>
        <dbReference type="Proteomes" id="UP000318815"/>
    </source>
</evidence>
<feature type="chain" id="PRO_5022766248" evidence="1">
    <location>
        <begin position="31"/>
        <end position="378"/>
    </location>
</feature>
<dbReference type="EMBL" id="VOHS01000006">
    <property type="protein sequence ID" value="TWW01056.1"/>
    <property type="molecule type" value="Genomic_DNA"/>
</dbReference>
<feature type="signal peptide" evidence="1">
    <location>
        <begin position="1"/>
        <end position="30"/>
    </location>
</feature>